<gene>
    <name evidence="9" type="ORF">PMH09_19455</name>
</gene>
<dbReference type="SUPFAM" id="SSF55874">
    <property type="entry name" value="ATPase domain of HSP90 chaperone/DNA topoisomerase II/histidine kinase"/>
    <property type="match status" value="1"/>
</dbReference>
<keyword evidence="4" id="KW-0808">Transferase</keyword>
<dbReference type="Gene3D" id="3.30.565.10">
    <property type="entry name" value="Histidine kinase-like ATPase, C-terminal domain"/>
    <property type="match status" value="1"/>
</dbReference>
<dbReference type="InterPro" id="IPR003594">
    <property type="entry name" value="HATPase_dom"/>
</dbReference>
<dbReference type="InterPro" id="IPR003661">
    <property type="entry name" value="HisK_dim/P_dom"/>
</dbReference>
<evidence type="ECO:0000256" key="3">
    <source>
        <dbReference type="ARBA" id="ARBA00022553"/>
    </source>
</evidence>
<sequence>MKLASMQTRGTADLNAIAIAQYPHYKSSPSPEEPSSNSDREEPSSTLYPPEPKEPETFTPASNRVTTSGSNTNAQTLRQFQQLVTERTAQLELSLKVQAKLYEQTRRQVEELRHLNQLKDEFLSTVSHELRTPLTSMTLAIRMLRQPGISPERQQKYLDILEAQCQQEVNLINDLLTLQELESNAIDLDYQPLDIGKSIARETARFATQWGHKEIEVRLDVAPELPMIHTEEDSFRGIVAELLSNAGKFSQPGTEVVVRVKPDTSDANNVQISISNQGIGIESSERPYIFDKFRRGTGVTAKAIAGTGLGLALVKGLVEQLGGTISVTSYPLTSEVIWETCFTLILPQG</sequence>
<dbReference type="SUPFAM" id="SSF47384">
    <property type="entry name" value="Homodimeric domain of signal transducing histidine kinase"/>
    <property type="match status" value="1"/>
</dbReference>
<dbReference type="GO" id="GO:0016301">
    <property type="term" value="F:kinase activity"/>
    <property type="evidence" value="ECO:0007669"/>
    <property type="project" value="UniProtKB-KW"/>
</dbReference>
<name>A0ABT7C1P6_9CYAN</name>
<reference evidence="9 10" key="1">
    <citation type="submission" date="2023-01" db="EMBL/GenBank/DDBJ databases">
        <title>Novel diversity within Roseofilum (Cyanobacteria; Desertifilaceae) from marine benthic mats with descriptions of four novel species.</title>
        <authorList>
            <person name="Wang Y."/>
            <person name="Berthold D.E."/>
            <person name="Hu J."/>
            <person name="Lefler F.W."/>
            <person name="Laughinghouse H.D. IV."/>
        </authorList>
    </citation>
    <scope>NUCLEOTIDE SEQUENCE [LARGE SCALE GENOMIC DNA]</scope>
    <source>
        <strain evidence="9 10">BLCC-M143</strain>
    </source>
</reference>
<evidence type="ECO:0000256" key="6">
    <source>
        <dbReference type="ARBA" id="ARBA00023012"/>
    </source>
</evidence>
<dbReference type="PANTHER" id="PTHR43711">
    <property type="entry name" value="TWO-COMPONENT HISTIDINE KINASE"/>
    <property type="match status" value="1"/>
</dbReference>
<comment type="caution">
    <text evidence="9">The sequence shown here is derived from an EMBL/GenBank/DDBJ whole genome shotgun (WGS) entry which is preliminary data.</text>
</comment>
<comment type="catalytic activity">
    <reaction evidence="1">
        <text>ATP + protein L-histidine = ADP + protein N-phospho-L-histidine.</text>
        <dbReference type="EC" id="2.7.13.3"/>
    </reaction>
</comment>
<organism evidence="9 10">
    <name type="scientific">Roseofilum casamattae BLCC-M143</name>
    <dbReference type="NCBI Taxonomy" id="3022442"/>
    <lineage>
        <taxon>Bacteria</taxon>
        <taxon>Bacillati</taxon>
        <taxon>Cyanobacteriota</taxon>
        <taxon>Cyanophyceae</taxon>
        <taxon>Desertifilales</taxon>
        <taxon>Desertifilaceae</taxon>
        <taxon>Roseofilum</taxon>
        <taxon>Roseofilum casamattae</taxon>
    </lineage>
</organism>
<dbReference type="InterPro" id="IPR036097">
    <property type="entry name" value="HisK_dim/P_sf"/>
</dbReference>
<evidence type="ECO:0000256" key="4">
    <source>
        <dbReference type="ARBA" id="ARBA00022679"/>
    </source>
</evidence>
<dbReference type="InterPro" id="IPR050736">
    <property type="entry name" value="Sensor_HK_Regulatory"/>
</dbReference>
<dbReference type="RefSeq" id="WP_283760012.1">
    <property type="nucleotide sequence ID" value="NZ_JAQOSQ010000032.1"/>
</dbReference>
<keyword evidence="10" id="KW-1185">Reference proteome</keyword>
<dbReference type="Pfam" id="PF00512">
    <property type="entry name" value="HisKA"/>
    <property type="match status" value="1"/>
</dbReference>
<dbReference type="Proteomes" id="UP001232992">
    <property type="component" value="Unassembled WGS sequence"/>
</dbReference>
<protein>
    <recommendedName>
        <fullName evidence="2">histidine kinase</fullName>
        <ecNumber evidence="2">2.7.13.3</ecNumber>
    </recommendedName>
</protein>
<evidence type="ECO:0000256" key="1">
    <source>
        <dbReference type="ARBA" id="ARBA00000085"/>
    </source>
</evidence>
<feature type="compositionally biased region" description="Polar residues" evidence="7">
    <location>
        <begin position="59"/>
        <end position="73"/>
    </location>
</feature>
<feature type="compositionally biased region" description="Low complexity" evidence="7">
    <location>
        <begin position="27"/>
        <end position="37"/>
    </location>
</feature>
<evidence type="ECO:0000313" key="9">
    <source>
        <dbReference type="EMBL" id="MDJ1185369.1"/>
    </source>
</evidence>
<dbReference type="InterPro" id="IPR005467">
    <property type="entry name" value="His_kinase_dom"/>
</dbReference>
<evidence type="ECO:0000256" key="5">
    <source>
        <dbReference type="ARBA" id="ARBA00022777"/>
    </source>
</evidence>
<keyword evidence="5 9" id="KW-0418">Kinase</keyword>
<feature type="domain" description="Histidine kinase" evidence="8">
    <location>
        <begin position="125"/>
        <end position="349"/>
    </location>
</feature>
<dbReference type="SMART" id="SM00387">
    <property type="entry name" value="HATPase_c"/>
    <property type="match status" value="1"/>
</dbReference>
<feature type="region of interest" description="Disordered" evidence="7">
    <location>
        <begin position="22"/>
        <end position="73"/>
    </location>
</feature>
<evidence type="ECO:0000313" key="10">
    <source>
        <dbReference type="Proteomes" id="UP001232992"/>
    </source>
</evidence>
<dbReference type="PROSITE" id="PS50109">
    <property type="entry name" value="HIS_KIN"/>
    <property type="match status" value="1"/>
</dbReference>
<accession>A0ABT7C1P6</accession>
<evidence type="ECO:0000259" key="8">
    <source>
        <dbReference type="PROSITE" id="PS50109"/>
    </source>
</evidence>
<dbReference type="PRINTS" id="PR00344">
    <property type="entry name" value="BCTRLSENSOR"/>
</dbReference>
<evidence type="ECO:0000256" key="2">
    <source>
        <dbReference type="ARBA" id="ARBA00012438"/>
    </source>
</evidence>
<dbReference type="InterPro" id="IPR004358">
    <property type="entry name" value="Sig_transdc_His_kin-like_C"/>
</dbReference>
<dbReference type="PANTHER" id="PTHR43711:SF26">
    <property type="entry name" value="SENSOR HISTIDINE KINASE RCSC"/>
    <property type="match status" value="1"/>
</dbReference>
<dbReference type="EC" id="2.7.13.3" evidence="2"/>
<dbReference type="SMART" id="SM00388">
    <property type="entry name" value="HisKA"/>
    <property type="match status" value="1"/>
</dbReference>
<dbReference type="Pfam" id="PF02518">
    <property type="entry name" value="HATPase_c"/>
    <property type="match status" value="1"/>
</dbReference>
<dbReference type="Gene3D" id="1.10.287.130">
    <property type="match status" value="1"/>
</dbReference>
<evidence type="ECO:0000256" key="7">
    <source>
        <dbReference type="SAM" id="MobiDB-lite"/>
    </source>
</evidence>
<proteinExistence type="predicted"/>
<keyword evidence="6" id="KW-0902">Two-component regulatory system</keyword>
<dbReference type="CDD" id="cd00082">
    <property type="entry name" value="HisKA"/>
    <property type="match status" value="1"/>
</dbReference>
<dbReference type="EMBL" id="JAQOSQ010000032">
    <property type="protein sequence ID" value="MDJ1185369.1"/>
    <property type="molecule type" value="Genomic_DNA"/>
</dbReference>
<dbReference type="InterPro" id="IPR036890">
    <property type="entry name" value="HATPase_C_sf"/>
</dbReference>
<keyword evidence="3" id="KW-0597">Phosphoprotein</keyword>